<feature type="compositionally biased region" description="Acidic residues" evidence="6">
    <location>
        <begin position="175"/>
        <end position="189"/>
    </location>
</feature>
<evidence type="ECO:0000256" key="5">
    <source>
        <dbReference type="ARBA" id="ARBA00023306"/>
    </source>
</evidence>
<dbReference type="PANTHER" id="PTHR10507">
    <property type="entry name" value="CDC45-RELATED PROTEIN"/>
    <property type="match status" value="1"/>
</dbReference>
<dbReference type="InterPro" id="IPR003874">
    <property type="entry name" value="CDC45"/>
</dbReference>
<evidence type="ECO:0000256" key="3">
    <source>
        <dbReference type="ARBA" id="ARBA00022705"/>
    </source>
</evidence>
<dbReference type="EMBL" id="CP015057">
    <property type="protein sequence ID" value="QGN15928.1"/>
    <property type="molecule type" value="Genomic_DNA"/>
</dbReference>
<reference evidence="7 8" key="1">
    <citation type="submission" date="2016-03" db="EMBL/GenBank/DDBJ databases">
        <title>How can Kluyveromyces marxianus grow so fast - potential evolutionary course in Saccharomyces Complex revealed by comparative genomics.</title>
        <authorList>
            <person name="Mo W."/>
            <person name="Lu W."/>
            <person name="Yang X."/>
            <person name="Qi J."/>
            <person name="Lv H."/>
        </authorList>
    </citation>
    <scope>NUCLEOTIDE SEQUENCE [LARGE SCALE GENOMIC DNA]</scope>
    <source>
        <strain evidence="7 8">FIM1</strain>
    </source>
</reference>
<evidence type="ECO:0000313" key="8">
    <source>
        <dbReference type="Proteomes" id="UP000422736"/>
    </source>
</evidence>
<evidence type="ECO:0000256" key="1">
    <source>
        <dbReference type="ARBA" id="ARBA00004123"/>
    </source>
</evidence>
<comment type="similarity">
    <text evidence="2">Belongs to the CDC45 family.</text>
</comment>
<feature type="compositionally biased region" description="Acidic residues" evidence="6">
    <location>
        <begin position="198"/>
        <end position="215"/>
    </location>
</feature>
<keyword evidence="8" id="KW-1185">Reference proteome</keyword>
<name>A0ABX6EXX2_KLUMA</name>
<keyword evidence="7" id="KW-0132">Cell division</keyword>
<keyword evidence="4" id="KW-0539">Nucleus</keyword>
<dbReference type="Proteomes" id="UP000422736">
    <property type="component" value="Chromosome 4"/>
</dbReference>
<evidence type="ECO:0000256" key="6">
    <source>
        <dbReference type="SAM" id="MobiDB-lite"/>
    </source>
</evidence>
<evidence type="ECO:0000313" key="7">
    <source>
        <dbReference type="EMBL" id="QGN15928.1"/>
    </source>
</evidence>
<dbReference type="PANTHER" id="PTHR10507:SF0">
    <property type="entry name" value="CELL DIVISION CONTROL PROTEIN 45 HOMOLOG"/>
    <property type="match status" value="1"/>
</dbReference>
<keyword evidence="3" id="KW-0235">DNA replication</keyword>
<proteinExistence type="inferred from homology"/>
<gene>
    <name evidence="7" type="primary">CDC45</name>
    <name evidence="7" type="ORF">FIM1_2626</name>
</gene>
<dbReference type="Pfam" id="PF02724">
    <property type="entry name" value="CDC45"/>
    <property type="match status" value="1"/>
</dbReference>
<reference evidence="7 8" key="2">
    <citation type="submission" date="2019-11" db="EMBL/GenBank/DDBJ databases">
        <authorList>
            <person name="Lu H."/>
        </authorList>
    </citation>
    <scope>NUCLEOTIDE SEQUENCE [LARGE SCALE GENOMIC DNA]</scope>
    <source>
        <strain evidence="7 8">FIM1</strain>
    </source>
</reference>
<keyword evidence="5" id="KW-0131">Cell cycle</keyword>
<evidence type="ECO:0000256" key="4">
    <source>
        <dbReference type="ARBA" id="ARBA00023242"/>
    </source>
</evidence>
<protein>
    <submittedName>
        <fullName evidence="7">Cell division control protein 45</fullName>
    </submittedName>
</protein>
<comment type="subcellular location">
    <subcellularLocation>
        <location evidence="1">Nucleus</location>
    </subcellularLocation>
</comment>
<evidence type="ECO:0000256" key="2">
    <source>
        <dbReference type="ARBA" id="ARBA00010727"/>
    </source>
</evidence>
<dbReference type="GO" id="GO:0051301">
    <property type="term" value="P:cell division"/>
    <property type="evidence" value="ECO:0007669"/>
    <property type="project" value="UniProtKB-KW"/>
</dbReference>
<accession>A0ABX6EXX2</accession>
<feature type="region of interest" description="Disordered" evidence="6">
    <location>
        <begin position="457"/>
        <end position="476"/>
    </location>
</feature>
<organism evidence="7 8">
    <name type="scientific">Kluyveromyces marxianus</name>
    <name type="common">Yeast</name>
    <name type="synonym">Candida kefyr</name>
    <dbReference type="NCBI Taxonomy" id="4911"/>
    <lineage>
        <taxon>Eukaryota</taxon>
        <taxon>Fungi</taxon>
        <taxon>Dikarya</taxon>
        <taxon>Ascomycota</taxon>
        <taxon>Saccharomycotina</taxon>
        <taxon>Saccharomycetes</taxon>
        <taxon>Saccharomycetales</taxon>
        <taxon>Saccharomycetaceae</taxon>
        <taxon>Kluyveromyces</taxon>
    </lineage>
</organism>
<feature type="region of interest" description="Disordered" evidence="6">
    <location>
        <begin position="175"/>
        <end position="224"/>
    </location>
</feature>
<sequence length="669" mass="77400">MYVGINGFVNVYDKILHRCSSHSSCQLVIFVSCLNIDALCASKMLSSLFRKQLVQSQLVPVFGYSELKEHFQRLDENINSVIFVGCGGMIDLESFLEIDAEDNSIPTETDTNKETEAQRFKREIYVLDCHRPWNLDNLFGSQYITCFDDGTVEESLKTQKDAYYRLIEIENELGEELDDDDDDLDDQEDQVAQKSNENENEGDNEEEEDDDDDDETILRKRSSEELDERKVRKQQKREFHELEKLLQEYYSQGSTVLNSLSVQIYSLLSGIGETNLDYLWLCILGVTSLDNSYPLVYNRLVPLLKDEVKRLTPSEKTKTPDSLNLEIRPDYSLFLLRHTSLYDSFYYSTFVNAKLSLWNENGKKRLHKMFARMGIPLTIAQENWIYMDNSFKRDLSVLFDKNLDRYGLQDIVRDGFLRTFGYRGSISASEFVESITALLEVGDGSNALENSIISGVSQDNAGKNKPDEENREYEETEEQRIDRILKSRQKKWVSNFWCSWDVLDNNMDILNQGIKHATFLQKSVFETGVAILEKRLVKHLRIYRLCVLQDGPDLHFYRNPLTLLRLGSWLIEYYAENDEKHLLPLVLASLDETTDTYLCAGIAPRYPRGLDILKQQQHKTLNNFTVAFQQVAAETGAKVRIDNFESSIIEIRKEDLQPFLERLTLSGLI</sequence>